<proteinExistence type="predicted"/>
<evidence type="ECO:0000259" key="1">
    <source>
        <dbReference type="Pfam" id="PF02655"/>
    </source>
</evidence>
<dbReference type="AlphaFoldDB" id="K7YNH2"/>
<dbReference type="GO" id="GO:0046872">
    <property type="term" value="F:metal ion binding"/>
    <property type="evidence" value="ECO:0007669"/>
    <property type="project" value="InterPro"/>
</dbReference>
<reference evidence="3 4" key="1">
    <citation type="journal article" date="2012" name="BMC Genomics">
        <title>Genome analysis of a simultaneously predatory and prey-independent, novel Bdellovibrio bacteriovorus from the River Tiber, supports in silico predictions of both ancient and recent lateral gene transfer from diverse bacteria.</title>
        <authorList>
            <person name="Hobley L."/>
            <person name="Lerner T.R."/>
            <person name="Williams L.E."/>
            <person name="Lambert C."/>
            <person name="Till R."/>
            <person name="Milner D.S."/>
            <person name="Basford S.M."/>
            <person name="Capeness M.J."/>
            <person name="Fenton A.K."/>
            <person name="Atterbury R.J."/>
            <person name="Harris M.A."/>
            <person name="Sockett R.E."/>
        </authorList>
    </citation>
    <scope>NUCLEOTIDE SEQUENCE [LARGE SCALE GENOMIC DNA]</scope>
    <source>
        <strain evidence="3 4">Tiberius</strain>
    </source>
</reference>
<organism evidence="3 4">
    <name type="scientific">Bdellovibrio bacteriovorus str. Tiberius</name>
    <dbReference type="NCBI Taxonomy" id="1069642"/>
    <lineage>
        <taxon>Bacteria</taxon>
        <taxon>Pseudomonadati</taxon>
        <taxon>Bdellovibrionota</taxon>
        <taxon>Bdellovibrionia</taxon>
        <taxon>Bdellovibrionales</taxon>
        <taxon>Pseudobdellovibrionaceae</taxon>
        <taxon>Bdellovibrio</taxon>
    </lineage>
</organism>
<name>K7YNH2_BDEBC</name>
<dbReference type="Pfam" id="PF21360">
    <property type="entry name" value="PylC-like_N"/>
    <property type="match status" value="1"/>
</dbReference>
<evidence type="ECO:0000313" key="4">
    <source>
        <dbReference type="Proteomes" id="UP000010074"/>
    </source>
</evidence>
<sequence length="324" mass="35877">MHYNILVTGIGGNVGQGILRNIKSMNGPFNLIGTNTSLISAGNHLCDKVYKVPYAQAPEYKDALIRICRDEKIDLIIPSTDAETVELAKMMLELPVTAVSDQSACSVFYDKWETALVFEKLTLPFAESWRPNIDTPKAPLSETIVKPRVGRGSRGIVVCPDTLEGFGPEYVAQRRHVGKEITSSFYVTKTGKVLGPFTFERELQAGTTVLCKVEKRYDPVLAEIIKTLVKNVKIKGSCNIQAIVEDSGGIIPFEVNCRISGTNSIRSQFGFRDVEWTVQELLLNEEPHATAFGEGCAVRILMDVIYPDKDISDVLDGHTPHRIF</sequence>
<dbReference type="STRING" id="1069642.Bdt_1666"/>
<dbReference type="GO" id="GO:0005524">
    <property type="term" value="F:ATP binding"/>
    <property type="evidence" value="ECO:0007669"/>
    <property type="project" value="InterPro"/>
</dbReference>
<protein>
    <submittedName>
        <fullName evidence="3">Carbamoyl phosphate synthase-like protein</fullName>
    </submittedName>
</protein>
<gene>
    <name evidence="3" type="ORF">Bdt_1666</name>
</gene>
<dbReference type="RefSeq" id="WP_015090810.1">
    <property type="nucleotide sequence ID" value="NC_019567.1"/>
</dbReference>
<dbReference type="Pfam" id="PF02655">
    <property type="entry name" value="ATP-grasp_3"/>
    <property type="match status" value="1"/>
</dbReference>
<dbReference type="InterPro" id="IPR003806">
    <property type="entry name" value="ATP-grasp_PylC-type"/>
</dbReference>
<dbReference type="HOGENOM" id="CLU_052967_4_0_7"/>
<dbReference type="SUPFAM" id="SSF56059">
    <property type="entry name" value="Glutathione synthetase ATP-binding domain-like"/>
    <property type="match status" value="1"/>
</dbReference>
<evidence type="ECO:0000313" key="3">
    <source>
        <dbReference type="EMBL" id="AFY01361.1"/>
    </source>
</evidence>
<dbReference type="InterPro" id="IPR048764">
    <property type="entry name" value="PylC_N"/>
</dbReference>
<dbReference type="EMBL" id="CP002930">
    <property type="protein sequence ID" value="AFY01361.1"/>
    <property type="molecule type" value="Genomic_DNA"/>
</dbReference>
<evidence type="ECO:0000259" key="2">
    <source>
        <dbReference type="Pfam" id="PF21360"/>
    </source>
</evidence>
<dbReference type="Gene3D" id="3.30.470.20">
    <property type="entry name" value="ATP-grasp fold, B domain"/>
    <property type="match status" value="1"/>
</dbReference>
<feature type="domain" description="ATP-grasp fold PylC-type" evidence="1">
    <location>
        <begin position="110"/>
        <end position="262"/>
    </location>
</feature>
<dbReference type="KEGG" id="bbat:Bdt_1666"/>
<feature type="domain" description="PylC N-terminal" evidence="2">
    <location>
        <begin position="5"/>
        <end position="90"/>
    </location>
</feature>
<accession>K7YNH2</accession>
<dbReference type="OrthoDB" id="9803907at2"/>
<dbReference type="Proteomes" id="UP000010074">
    <property type="component" value="Chromosome"/>
</dbReference>
<dbReference type="Gene3D" id="3.40.50.20">
    <property type="match status" value="1"/>
</dbReference>
<dbReference type="PATRIC" id="fig|1069642.3.peg.1647"/>